<accession>A0A5B6VBZ4</accession>
<comment type="caution">
    <text evidence="1">The sequence shown here is derived from an EMBL/GenBank/DDBJ whole genome shotgun (WGS) entry which is preliminary data.</text>
</comment>
<dbReference type="Proteomes" id="UP000325315">
    <property type="component" value="Unassembled WGS sequence"/>
</dbReference>
<dbReference type="AlphaFoldDB" id="A0A5B6VBZ4"/>
<protein>
    <submittedName>
        <fullName evidence="1">Reverse transcriptase</fullName>
    </submittedName>
</protein>
<proteinExistence type="predicted"/>
<evidence type="ECO:0000313" key="1">
    <source>
        <dbReference type="EMBL" id="KAA3466593.1"/>
    </source>
</evidence>
<name>A0A5B6VBZ4_9ROSI</name>
<dbReference type="OrthoDB" id="1932527at2759"/>
<dbReference type="GO" id="GO:0003964">
    <property type="term" value="F:RNA-directed DNA polymerase activity"/>
    <property type="evidence" value="ECO:0007669"/>
    <property type="project" value="UniProtKB-KW"/>
</dbReference>
<sequence>MWAAKSLLRSDLCWRVGTGVKILVAGDAWLLGPASYKLSTSTKRLVVDLPCPRYKGAVENLDHELDGLEEKVLTKGCEETSE</sequence>
<keyword evidence="1" id="KW-0808">Transferase</keyword>
<gene>
    <name evidence="1" type="ORF">EPI10_001675</name>
</gene>
<organism evidence="1 2">
    <name type="scientific">Gossypium australe</name>
    <dbReference type="NCBI Taxonomy" id="47621"/>
    <lineage>
        <taxon>Eukaryota</taxon>
        <taxon>Viridiplantae</taxon>
        <taxon>Streptophyta</taxon>
        <taxon>Embryophyta</taxon>
        <taxon>Tracheophyta</taxon>
        <taxon>Spermatophyta</taxon>
        <taxon>Magnoliopsida</taxon>
        <taxon>eudicotyledons</taxon>
        <taxon>Gunneridae</taxon>
        <taxon>Pentapetalae</taxon>
        <taxon>rosids</taxon>
        <taxon>malvids</taxon>
        <taxon>Malvales</taxon>
        <taxon>Malvaceae</taxon>
        <taxon>Malvoideae</taxon>
        <taxon>Gossypium</taxon>
    </lineage>
</organism>
<evidence type="ECO:0000313" key="2">
    <source>
        <dbReference type="Proteomes" id="UP000325315"/>
    </source>
</evidence>
<dbReference type="EMBL" id="SMMG02000007">
    <property type="protein sequence ID" value="KAA3466593.1"/>
    <property type="molecule type" value="Genomic_DNA"/>
</dbReference>
<reference evidence="2" key="1">
    <citation type="journal article" date="2019" name="Plant Biotechnol. J.">
        <title>Genome sequencing of the Australian wild diploid species Gossypium australe highlights disease resistance and delayed gland morphogenesis.</title>
        <authorList>
            <person name="Cai Y."/>
            <person name="Cai X."/>
            <person name="Wang Q."/>
            <person name="Wang P."/>
            <person name="Zhang Y."/>
            <person name="Cai C."/>
            <person name="Xu Y."/>
            <person name="Wang K."/>
            <person name="Zhou Z."/>
            <person name="Wang C."/>
            <person name="Geng S."/>
            <person name="Li B."/>
            <person name="Dong Q."/>
            <person name="Hou Y."/>
            <person name="Wang H."/>
            <person name="Ai P."/>
            <person name="Liu Z."/>
            <person name="Yi F."/>
            <person name="Sun M."/>
            <person name="An G."/>
            <person name="Cheng J."/>
            <person name="Zhang Y."/>
            <person name="Shi Q."/>
            <person name="Xie Y."/>
            <person name="Shi X."/>
            <person name="Chang Y."/>
            <person name="Huang F."/>
            <person name="Chen Y."/>
            <person name="Hong S."/>
            <person name="Mi L."/>
            <person name="Sun Q."/>
            <person name="Zhang L."/>
            <person name="Zhou B."/>
            <person name="Peng R."/>
            <person name="Zhang X."/>
            <person name="Liu F."/>
        </authorList>
    </citation>
    <scope>NUCLEOTIDE SEQUENCE [LARGE SCALE GENOMIC DNA]</scope>
    <source>
        <strain evidence="2">cv. PA1801</strain>
    </source>
</reference>
<keyword evidence="1" id="KW-0548">Nucleotidyltransferase</keyword>
<keyword evidence="2" id="KW-1185">Reference proteome</keyword>
<keyword evidence="1" id="KW-0695">RNA-directed DNA polymerase</keyword>